<organism evidence="1 2">
    <name type="scientific">Brettanomyces naardenensis</name>
    <name type="common">Yeast</name>
    <dbReference type="NCBI Taxonomy" id="13370"/>
    <lineage>
        <taxon>Eukaryota</taxon>
        <taxon>Fungi</taxon>
        <taxon>Dikarya</taxon>
        <taxon>Ascomycota</taxon>
        <taxon>Saccharomycotina</taxon>
        <taxon>Pichiomycetes</taxon>
        <taxon>Pichiales</taxon>
        <taxon>Pichiaceae</taxon>
        <taxon>Brettanomyces</taxon>
    </lineage>
</organism>
<dbReference type="Proteomes" id="UP000290900">
    <property type="component" value="Unassembled WGS sequence"/>
</dbReference>
<dbReference type="OrthoDB" id="10299663at2759"/>
<reference evidence="1 2" key="1">
    <citation type="submission" date="2018-12" db="EMBL/GenBank/DDBJ databases">
        <authorList>
            <person name="Tiukova I."/>
            <person name="Dainat J."/>
        </authorList>
    </citation>
    <scope>NUCLEOTIDE SEQUENCE [LARGE SCALE GENOMIC DNA]</scope>
</reference>
<evidence type="ECO:0000313" key="1">
    <source>
        <dbReference type="EMBL" id="VEU19495.1"/>
    </source>
</evidence>
<dbReference type="InParanoid" id="A0A448YEW4"/>
<name>A0A448YEW4_BRENA</name>
<proteinExistence type="predicted"/>
<sequence>MKISLGSDRRKYGIIIYSAGLRDPQVDKIVISAICKMGNFLKLCIVGTVTSIDKCPFHVVHWNFKKSVSNRNYFIDVKKEVGDAELGSIIRQETDFHGIGNIAVLGNFAEGDLQLPGFTSHRLRNLKDLNELELYNESNLILIHSDEQLVREVLNRIYFRLLKVDRIFIAEASISSWQENDKFPYYYHPTTSDGKSRLIHHWAPLIDQFNFVSTDIKEYHLITENEYQTLCQSSIPATLGITLLAIKMGCPLNGSSADSRKLDLYRLNLLGYLEDDYATINDGHILWRLADQLNLSQLLDTKWLQLASSLDFAVHRYRKPVVDQILLFISLICYYDYKHYKLSTLLYSIDDRYKASESDFLTILNYLNDGSDSSLMKSITGVKNQLHVNDWKFESSMSSEPITESLLQCFKHGFLLNLGYIKAVEFKDGSRLVRFRIADSDNNGSSIPALSFQISPELERYYSSGDFVLWYELYQPDSSDDYYPFMGLKVTRDEIVGKYYRMMT</sequence>
<dbReference type="EMBL" id="CAACVR010000001">
    <property type="protein sequence ID" value="VEU19495.1"/>
    <property type="molecule type" value="Genomic_DNA"/>
</dbReference>
<dbReference type="AlphaFoldDB" id="A0A448YEW4"/>
<accession>A0A448YEW4</accession>
<evidence type="ECO:0000313" key="2">
    <source>
        <dbReference type="Proteomes" id="UP000290900"/>
    </source>
</evidence>
<protein>
    <submittedName>
        <fullName evidence="1">DEKNAAC100671</fullName>
    </submittedName>
</protein>
<keyword evidence="2" id="KW-1185">Reference proteome</keyword>
<gene>
    <name evidence="1" type="ORF">BRENAR_LOCUS232</name>
</gene>